<name>E9SYM8_RHOHA</name>
<organism evidence="1 2">
    <name type="scientific">Prescottella equi ATCC 33707</name>
    <dbReference type="NCBI Taxonomy" id="525370"/>
    <lineage>
        <taxon>Bacteria</taxon>
        <taxon>Bacillati</taxon>
        <taxon>Actinomycetota</taxon>
        <taxon>Actinomycetes</taxon>
        <taxon>Mycobacteriales</taxon>
        <taxon>Nocardiaceae</taxon>
        <taxon>Prescottella</taxon>
    </lineage>
</organism>
<evidence type="ECO:0000313" key="1">
    <source>
        <dbReference type="EMBL" id="EGD25249.1"/>
    </source>
</evidence>
<dbReference type="Proteomes" id="UP000004245">
    <property type="component" value="Unassembled WGS sequence"/>
</dbReference>
<accession>E9SYM8</accession>
<comment type="caution">
    <text evidence="1">The sequence shown here is derived from an EMBL/GenBank/DDBJ whole genome shotgun (WGS) entry which is preliminary data.</text>
</comment>
<dbReference type="HOGENOM" id="CLU_3295604_0_0_11"/>
<proteinExistence type="predicted"/>
<protein>
    <submittedName>
        <fullName evidence="1">Uncharacterized protein</fullName>
    </submittedName>
</protein>
<evidence type="ECO:0000313" key="2">
    <source>
        <dbReference type="Proteomes" id="UP000004245"/>
    </source>
</evidence>
<sequence length="40" mass="4663">MSMCPFMTNDPLTLVSRYGRCRESQYSVETEQVDAKEWSS</sequence>
<dbReference type="AlphaFoldDB" id="E9SYM8"/>
<keyword evidence="2" id="KW-1185">Reference proteome</keyword>
<gene>
    <name evidence="1" type="ORF">HMPREF0724_11030</name>
</gene>
<reference evidence="1" key="1">
    <citation type="submission" date="2011-01" db="EMBL/GenBank/DDBJ databases">
        <authorList>
            <person name="Muzny D."/>
            <person name="Qin X."/>
            <person name="Buhay C."/>
            <person name="Dugan-Rocha S."/>
            <person name="Ding Y."/>
            <person name="Chen G."/>
            <person name="Hawes A."/>
            <person name="Holder M."/>
            <person name="Jhangiani S."/>
            <person name="Johnson A."/>
            <person name="Khan Z."/>
            <person name="Li Z."/>
            <person name="Liu W."/>
            <person name="Liu X."/>
            <person name="Perez L."/>
            <person name="Shen H."/>
            <person name="Wang Q."/>
            <person name="Watt J."/>
            <person name="Xi L."/>
            <person name="Xin Y."/>
            <person name="Zhou J."/>
            <person name="Deng J."/>
            <person name="Jiang H."/>
            <person name="Liu Y."/>
            <person name="Qu J."/>
            <person name="Song X.-Z."/>
            <person name="Zhang L."/>
            <person name="Villasana D."/>
            <person name="Johnson A."/>
            <person name="Liu J."/>
            <person name="Liyanage D."/>
            <person name="Lorensuhewa L."/>
            <person name="Robinson T."/>
            <person name="Song A."/>
            <person name="Song B.-B."/>
            <person name="Dinh H."/>
            <person name="Thornton R."/>
            <person name="Coyle M."/>
            <person name="Francisco L."/>
            <person name="Jackson L."/>
            <person name="Javaid M."/>
            <person name="Korchina V."/>
            <person name="Kovar C."/>
            <person name="Mata R."/>
            <person name="Mathew T."/>
            <person name="Ngo R."/>
            <person name="Nguyen L."/>
            <person name="Nguyen N."/>
            <person name="Okwuonu G."/>
            <person name="Ongeri F."/>
            <person name="Pham C."/>
            <person name="Simmons D."/>
            <person name="Wilczek-Boney K."/>
            <person name="Hale W."/>
            <person name="Jakkamsetti A."/>
            <person name="Pham P."/>
            <person name="Ruth R."/>
            <person name="San Lucas F."/>
            <person name="Warren J."/>
            <person name="Zhang J."/>
            <person name="Zhao Z."/>
            <person name="Zhou C."/>
            <person name="Zhu D."/>
            <person name="Lee S."/>
            <person name="Bess C."/>
            <person name="Blankenburg K."/>
            <person name="Forbes L."/>
            <person name="Fu Q."/>
            <person name="Gubbala S."/>
            <person name="Hirani K."/>
            <person name="Jayaseelan J.C."/>
            <person name="Lara F."/>
            <person name="Munidasa M."/>
            <person name="Palculict T."/>
            <person name="Patil S."/>
            <person name="Pu L.-L."/>
            <person name="Saada N."/>
            <person name="Tang L."/>
            <person name="Weissenberger G."/>
            <person name="Zhu Y."/>
            <person name="Hemphill L."/>
            <person name="Shang Y."/>
            <person name="Youmans B."/>
            <person name="Ayvaz T."/>
            <person name="Ross M."/>
            <person name="Santibanez J."/>
            <person name="Aqrawi P."/>
            <person name="Gross S."/>
            <person name="Joshi V."/>
            <person name="Fowler G."/>
            <person name="Nazareth L."/>
            <person name="Reid J."/>
            <person name="Worley K."/>
            <person name="Petrosino J."/>
            <person name="Highlander S."/>
            <person name="Gibbs R."/>
        </authorList>
    </citation>
    <scope>NUCLEOTIDE SEQUENCE [LARGE SCALE GENOMIC DNA]</scope>
    <source>
        <strain evidence="1">ATCC 33707</strain>
    </source>
</reference>
<dbReference type="EMBL" id="ADNW02000006">
    <property type="protein sequence ID" value="EGD25249.1"/>
    <property type="molecule type" value="Genomic_DNA"/>
</dbReference>